<proteinExistence type="predicted"/>
<dbReference type="EMBL" id="CM015726">
    <property type="protein sequence ID" value="KAF3699691.1"/>
    <property type="molecule type" value="Genomic_DNA"/>
</dbReference>
<evidence type="ECO:0000313" key="2">
    <source>
        <dbReference type="Proteomes" id="UP000503349"/>
    </source>
</evidence>
<sequence>MQQQGRTTFIDITSSSSSFSSSSVMAEIGVDVFTVSLRSAVEMLSMCYGE</sequence>
<reference evidence="2" key="2">
    <citation type="submission" date="2019-02" db="EMBL/GenBank/DDBJ databases">
        <title>Opniocepnalus argus Var Kimnra genome.</title>
        <authorList>
            <person name="Zhou C."/>
            <person name="Xiao S."/>
        </authorList>
    </citation>
    <scope>NUCLEOTIDE SEQUENCE [LARGE SCALE GENOMIC DNA]</scope>
</reference>
<organism evidence="1 2">
    <name type="scientific">Channa argus</name>
    <name type="common">Northern snakehead</name>
    <name type="synonym">Ophicephalus argus</name>
    <dbReference type="NCBI Taxonomy" id="215402"/>
    <lineage>
        <taxon>Eukaryota</taxon>
        <taxon>Metazoa</taxon>
        <taxon>Chordata</taxon>
        <taxon>Craniata</taxon>
        <taxon>Vertebrata</taxon>
        <taxon>Euteleostomi</taxon>
        <taxon>Actinopterygii</taxon>
        <taxon>Neopterygii</taxon>
        <taxon>Teleostei</taxon>
        <taxon>Neoteleostei</taxon>
        <taxon>Acanthomorphata</taxon>
        <taxon>Anabantaria</taxon>
        <taxon>Anabantiformes</taxon>
        <taxon>Channoidei</taxon>
        <taxon>Channidae</taxon>
        <taxon>Channa</taxon>
    </lineage>
</organism>
<evidence type="ECO:0000313" key="1">
    <source>
        <dbReference type="EMBL" id="KAF3699691.1"/>
    </source>
</evidence>
<dbReference type="AlphaFoldDB" id="A0A6G1QAM9"/>
<name>A0A6G1QAM9_CHAAH</name>
<gene>
    <name evidence="1" type="ORF">EXN66_Car015378</name>
</gene>
<accession>A0A6G1QAM9</accession>
<reference evidence="1 2" key="1">
    <citation type="submission" date="2019-02" db="EMBL/GenBank/DDBJ databases">
        <title>Opniocepnalus argus genome.</title>
        <authorList>
            <person name="Zhou C."/>
            <person name="Xiao S."/>
        </authorList>
    </citation>
    <scope>NUCLEOTIDE SEQUENCE [LARGE SCALE GENOMIC DNA]</scope>
    <source>
        <strain evidence="1">OARG1902GOOAL</strain>
        <tissue evidence="1">Muscle</tissue>
    </source>
</reference>
<keyword evidence="2" id="KW-1185">Reference proteome</keyword>
<dbReference type="Proteomes" id="UP000503349">
    <property type="component" value="Chromosome 15"/>
</dbReference>
<protein>
    <submittedName>
        <fullName evidence="1">Uncharacterized protein</fullName>
    </submittedName>
</protein>